<geneLocation type="plasmid" evidence="3">
    <name>cbm2613_p</name>
</geneLocation>
<dbReference type="RefSeq" id="WP_147298465.1">
    <property type="nucleotide sequence ID" value="NZ_LT976979.1"/>
</dbReference>
<keyword evidence="1" id="KW-0614">Plasmid</keyword>
<protein>
    <submittedName>
        <fullName evidence="1">Uncharacterized protein</fullName>
    </submittedName>
</protein>
<name>A0A375FH64_9BURK</name>
<geneLocation type="plasmid" evidence="2">
    <name>I</name>
</geneLocation>
<sequence length="141" mass="16307">MLNGRDICNNQKIPDANWLMDHNHRVARYVEGKVIVESKTSVVNGKVKLFRYIGEPPSFPLQLLSWWTDIETDDVDIASGSTGVIVPSCKYRIEWTFDAAYSDRSVVAFEFRLVDNYPLACEYKNNRVVEERECKVVEMVR</sequence>
<accession>A0A375FH64</accession>
<dbReference type="AlphaFoldDB" id="A0A375FH64"/>
<gene>
    <name evidence="2" type="ORF">CBM2612_P0467</name>
    <name evidence="1" type="ORF">CBM2613_P60005</name>
</gene>
<organism evidence="1 3">
    <name type="scientific">Cupriavidus taiwanensis</name>
    <dbReference type="NCBI Taxonomy" id="164546"/>
    <lineage>
        <taxon>Bacteria</taxon>
        <taxon>Pseudomonadati</taxon>
        <taxon>Pseudomonadota</taxon>
        <taxon>Betaproteobacteria</taxon>
        <taxon>Burkholderiales</taxon>
        <taxon>Burkholderiaceae</taxon>
        <taxon>Cupriavidus</taxon>
    </lineage>
</organism>
<evidence type="ECO:0000313" key="2">
    <source>
        <dbReference type="EMBL" id="SPD49122.1"/>
    </source>
</evidence>
<dbReference type="EMBL" id="LT984809">
    <property type="protein sequence ID" value="SPD49122.1"/>
    <property type="molecule type" value="Genomic_DNA"/>
</dbReference>
<evidence type="ECO:0000313" key="3">
    <source>
        <dbReference type="Proteomes" id="UP000256952"/>
    </source>
</evidence>
<reference evidence="1" key="2">
    <citation type="submission" date="2018-01" db="EMBL/GenBank/DDBJ databases">
        <authorList>
            <person name="Clerissi C."/>
        </authorList>
    </citation>
    <scope>NUCLEOTIDE SEQUENCE</scope>
    <source>
        <strain evidence="1">Cupriavidus taiwanensis STM 8556</strain>
        <plasmid evidence="1">CBM2613_p</plasmid>
    </source>
</reference>
<proteinExistence type="predicted"/>
<dbReference type="EMBL" id="LT976981">
    <property type="protein sequence ID" value="SOZ74570.1"/>
    <property type="molecule type" value="Genomic_DNA"/>
</dbReference>
<reference evidence="2 3" key="1">
    <citation type="submission" date="2018-01" db="EMBL/GenBank/DDBJ databases">
        <authorList>
            <person name="Gaut B.S."/>
            <person name="Morton B.R."/>
            <person name="Clegg M.T."/>
            <person name="Duvall M.R."/>
        </authorList>
    </citation>
    <scope>NUCLEOTIDE SEQUENCE [LARGE SCALE GENOMIC DNA]</scope>
    <source>
        <strain evidence="2">Cupriavidus taiwanensis STM 8555</strain>
        <plasmid evidence="2">I</plasmid>
        <plasmid evidence="3">Plasmid cbm2613_p</plasmid>
    </source>
</reference>
<dbReference type="Proteomes" id="UP000256952">
    <property type="component" value="Plasmid CBM2613_p"/>
</dbReference>
<evidence type="ECO:0000313" key="1">
    <source>
        <dbReference type="EMBL" id="SOZ74570.1"/>
    </source>
</evidence>
<geneLocation type="plasmid" evidence="1">
    <name>CBM2613_p</name>
</geneLocation>